<keyword evidence="1" id="KW-0479">Metal-binding</keyword>
<keyword evidence="7" id="KW-1185">Reference proteome</keyword>
<feature type="domain" description="RING-type" evidence="5">
    <location>
        <begin position="65"/>
        <end position="112"/>
    </location>
</feature>
<protein>
    <submittedName>
        <fullName evidence="6">Tripartite motif-containing protein 59-like</fullName>
    </submittedName>
</protein>
<evidence type="ECO:0000256" key="4">
    <source>
        <dbReference type="PROSITE-ProRule" id="PRU00175"/>
    </source>
</evidence>
<dbReference type="Proteomes" id="UP001369086">
    <property type="component" value="Unassembled WGS sequence"/>
</dbReference>
<dbReference type="SUPFAM" id="SSF57850">
    <property type="entry name" value="RING/U-box"/>
    <property type="match status" value="1"/>
</dbReference>
<dbReference type="PROSITE" id="PS00518">
    <property type="entry name" value="ZF_RING_1"/>
    <property type="match status" value="1"/>
</dbReference>
<evidence type="ECO:0000313" key="7">
    <source>
        <dbReference type="Proteomes" id="UP001369086"/>
    </source>
</evidence>
<evidence type="ECO:0000256" key="1">
    <source>
        <dbReference type="ARBA" id="ARBA00022723"/>
    </source>
</evidence>
<organism evidence="6 7">
    <name type="scientific">Huso huso</name>
    <name type="common">Beluga</name>
    <name type="synonym">Acipenser huso</name>
    <dbReference type="NCBI Taxonomy" id="61971"/>
    <lineage>
        <taxon>Eukaryota</taxon>
        <taxon>Metazoa</taxon>
        <taxon>Chordata</taxon>
        <taxon>Craniata</taxon>
        <taxon>Vertebrata</taxon>
        <taxon>Euteleostomi</taxon>
        <taxon>Actinopterygii</taxon>
        <taxon>Chondrostei</taxon>
        <taxon>Acipenseriformes</taxon>
        <taxon>Acipenseridae</taxon>
        <taxon>Huso</taxon>
    </lineage>
</organism>
<keyword evidence="2 4" id="KW-0863">Zinc-finger</keyword>
<gene>
    <name evidence="6" type="ORF">HHUSO_G21055</name>
</gene>
<dbReference type="PANTHER" id="PTHR25462:SF229">
    <property type="entry name" value="TRANSCRIPTION INTERMEDIARY FACTOR 1-BETA"/>
    <property type="match status" value="1"/>
</dbReference>
<evidence type="ECO:0000259" key="5">
    <source>
        <dbReference type="PROSITE" id="PS50089"/>
    </source>
</evidence>
<dbReference type="InterPro" id="IPR013083">
    <property type="entry name" value="Znf_RING/FYVE/PHD"/>
</dbReference>
<comment type="caution">
    <text evidence="6">The sequence shown here is derived from an EMBL/GenBank/DDBJ whole genome shotgun (WGS) entry which is preliminary data.</text>
</comment>
<accession>A0ABR0Z1I2</accession>
<keyword evidence="3" id="KW-0862">Zinc</keyword>
<dbReference type="InterPro" id="IPR017907">
    <property type="entry name" value="Znf_RING_CS"/>
</dbReference>
<proteinExistence type="predicted"/>
<dbReference type="PROSITE" id="PS50089">
    <property type="entry name" value="ZF_RING_2"/>
    <property type="match status" value="1"/>
</dbReference>
<evidence type="ECO:0000256" key="2">
    <source>
        <dbReference type="ARBA" id="ARBA00022771"/>
    </source>
</evidence>
<dbReference type="InterPro" id="IPR001841">
    <property type="entry name" value="Znf_RING"/>
</dbReference>
<name>A0ABR0Z1I2_HUSHU</name>
<dbReference type="EMBL" id="JAHFZB010000019">
    <property type="protein sequence ID" value="KAK6478688.1"/>
    <property type="molecule type" value="Genomic_DNA"/>
</dbReference>
<evidence type="ECO:0000256" key="3">
    <source>
        <dbReference type="ARBA" id="ARBA00022833"/>
    </source>
</evidence>
<evidence type="ECO:0000313" key="6">
    <source>
        <dbReference type="EMBL" id="KAK6478688.1"/>
    </source>
</evidence>
<dbReference type="Gene3D" id="3.30.40.10">
    <property type="entry name" value="Zinc/RING finger domain, C3HC4 (zinc finger)"/>
    <property type="match status" value="1"/>
</dbReference>
<dbReference type="InterPro" id="IPR047153">
    <property type="entry name" value="TRIM45/56/19-like"/>
</dbReference>
<sequence length="307" mass="35205">MHSSWDEESNSQVFKRFIAALQIESKNTSDRRIVFKVHVLWITKRFFATEALNNKFDRMPCSKSLCYSLFDDSRVLPCSHAFCKGCLENVCVSVNFSIWRRLIIPLKCPNCRNLVELPPTGVDSFPVNVSEGHRRKISKKRSNKITFMSGTPRTVIESLLSAGLSTDLWIVPDRRPAPGAPYKQPAACLHERETPGRHVEQLTDKCWAEVCLLVERLEEQKVKCDNTIKHKEAVVQYFETINRILESKKQAFLAVLEKASAEVSSEFDPLIEKLKDIKEEQLDLISYSTAVEEEESPLVFLEKIHTF</sequence>
<reference evidence="6 7" key="1">
    <citation type="submission" date="2021-05" db="EMBL/GenBank/DDBJ databases">
        <authorList>
            <person name="Zahm M."/>
            <person name="Klopp C."/>
            <person name="Cabau C."/>
            <person name="Kuhl H."/>
            <person name="Suciu R."/>
            <person name="Ciorpac M."/>
            <person name="Holostenco D."/>
            <person name="Gessner J."/>
            <person name="Wuertz S."/>
            <person name="Hohne C."/>
            <person name="Stock M."/>
            <person name="Gislard M."/>
            <person name="Lluch J."/>
            <person name="Milhes M."/>
            <person name="Lampietro C."/>
            <person name="Lopez Roques C."/>
            <person name="Donnadieu C."/>
            <person name="Du K."/>
            <person name="Schartl M."/>
            <person name="Guiguen Y."/>
        </authorList>
    </citation>
    <scope>NUCLEOTIDE SEQUENCE [LARGE SCALE GENOMIC DNA]</scope>
    <source>
        <strain evidence="6">Hh-F2</strain>
        <tissue evidence="6">Blood</tissue>
    </source>
</reference>
<dbReference type="PANTHER" id="PTHR25462">
    <property type="entry name" value="BONUS, ISOFORM C-RELATED"/>
    <property type="match status" value="1"/>
</dbReference>